<evidence type="ECO:0000313" key="1">
    <source>
        <dbReference type="EMBL" id="MPC18542.1"/>
    </source>
</evidence>
<comment type="caution">
    <text evidence="1">The sequence shown here is derived from an EMBL/GenBank/DDBJ whole genome shotgun (WGS) entry which is preliminary data.</text>
</comment>
<reference evidence="1 2" key="1">
    <citation type="submission" date="2019-05" db="EMBL/GenBank/DDBJ databases">
        <title>Another draft genome of Portunus trituberculatus and its Hox gene families provides insights of decapod evolution.</title>
        <authorList>
            <person name="Jeong J.-H."/>
            <person name="Song I."/>
            <person name="Kim S."/>
            <person name="Choi T."/>
            <person name="Kim D."/>
            <person name="Ryu S."/>
            <person name="Kim W."/>
        </authorList>
    </citation>
    <scope>NUCLEOTIDE SEQUENCE [LARGE SCALE GENOMIC DNA]</scope>
    <source>
        <tissue evidence="1">Muscle</tissue>
    </source>
</reference>
<name>A0A5B7DB63_PORTR</name>
<gene>
    <name evidence="1" type="ORF">E2C01_011428</name>
</gene>
<evidence type="ECO:0000313" key="2">
    <source>
        <dbReference type="Proteomes" id="UP000324222"/>
    </source>
</evidence>
<dbReference type="AlphaFoldDB" id="A0A5B7DB63"/>
<sequence>MVENWCIHGEGDKTAAVQRIDSGKERLRGGVLLTLCAALVHLLEVVFPLPPGAPVFFIKRHAGEGARVPRPRVLQGITELHRYVCESCYVIGFCTFCVLSGLRTPAGRSMMHKTKRQRERLRISVSRWWKRMYEAPITRPPVPHYYSSLTVCGCRRHSLFGVRWVFLSRNFLRRRIQEDKSEETLFSRDSGAAGGARGSSTVAGAQTVDRWVLVIIVSARGHNRTGLPPCLPVNCL</sequence>
<dbReference type="Proteomes" id="UP000324222">
    <property type="component" value="Unassembled WGS sequence"/>
</dbReference>
<protein>
    <submittedName>
        <fullName evidence="1">Uncharacterized protein</fullName>
    </submittedName>
</protein>
<accession>A0A5B7DB63</accession>
<organism evidence="1 2">
    <name type="scientific">Portunus trituberculatus</name>
    <name type="common">Swimming crab</name>
    <name type="synonym">Neptunus trituberculatus</name>
    <dbReference type="NCBI Taxonomy" id="210409"/>
    <lineage>
        <taxon>Eukaryota</taxon>
        <taxon>Metazoa</taxon>
        <taxon>Ecdysozoa</taxon>
        <taxon>Arthropoda</taxon>
        <taxon>Crustacea</taxon>
        <taxon>Multicrustacea</taxon>
        <taxon>Malacostraca</taxon>
        <taxon>Eumalacostraca</taxon>
        <taxon>Eucarida</taxon>
        <taxon>Decapoda</taxon>
        <taxon>Pleocyemata</taxon>
        <taxon>Brachyura</taxon>
        <taxon>Eubrachyura</taxon>
        <taxon>Portunoidea</taxon>
        <taxon>Portunidae</taxon>
        <taxon>Portuninae</taxon>
        <taxon>Portunus</taxon>
    </lineage>
</organism>
<dbReference type="EMBL" id="VSRR010000690">
    <property type="protein sequence ID" value="MPC18542.1"/>
    <property type="molecule type" value="Genomic_DNA"/>
</dbReference>
<keyword evidence="2" id="KW-1185">Reference proteome</keyword>
<proteinExistence type="predicted"/>